<accession>A0A7M7TGJ8</accession>
<dbReference type="RefSeq" id="XP_786719.2">
    <property type="nucleotide sequence ID" value="XM_781626.5"/>
</dbReference>
<feature type="transmembrane region" description="Helical" evidence="5">
    <location>
        <begin position="370"/>
        <end position="391"/>
    </location>
</feature>
<dbReference type="GO" id="GO:0016020">
    <property type="term" value="C:membrane"/>
    <property type="evidence" value="ECO:0000318"/>
    <property type="project" value="GO_Central"/>
</dbReference>
<name>A0A7M7TGJ8_STRPU</name>
<keyword evidence="4 5" id="KW-0472">Membrane</keyword>
<dbReference type="Proteomes" id="UP000007110">
    <property type="component" value="Unassembled WGS sequence"/>
</dbReference>
<evidence type="ECO:0000313" key="8">
    <source>
        <dbReference type="Proteomes" id="UP000007110"/>
    </source>
</evidence>
<evidence type="ECO:0000256" key="1">
    <source>
        <dbReference type="ARBA" id="ARBA00004141"/>
    </source>
</evidence>
<evidence type="ECO:0000256" key="5">
    <source>
        <dbReference type="SAM" id="Phobius"/>
    </source>
</evidence>
<keyword evidence="3 5" id="KW-1133">Transmembrane helix</keyword>
<dbReference type="RefSeq" id="XP_011669998.2">
    <property type="nucleotide sequence ID" value="XM_011671696.2"/>
</dbReference>
<feature type="transmembrane region" description="Helical" evidence="5">
    <location>
        <begin position="12"/>
        <end position="36"/>
    </location>
</feature>
<dbReference type="KEGG" id="spu:581639"/>
<dbReference type="GO" id="GO:0055085">
    <property type="term" value="P:transmembrane transport"/>
    <property type="evidence" value="ECO:0000318"/>
    <property type="project" value="GO_Central"/>
</dbReference>
<dbReference type="PANTHER" id="PTHR23507:SF1">
    <property type="entry name" value="FI18259P1-RELATED"/>
    <property type="match status" value="1"/>
</dbReference>
<dbReference type="SUPFAM" id="SSF103473">
    <property type="entry name" value="MFS general substrate transporter"/>
    <property type="match status" value="1"/>
</dbReference>
<dbReference type="Pfam" id="PF07690">
    <property type="entry name" value="MFS_1"/>
    <property type="match status" value="1"/>
</dbReference>
<dbReference type="InterPro" id="IPR020846">
    <property type="entry name" value="MFS_dom"/>
</dbReference>
<feature type="transmembrane region" description="Helical" evidence="5">
    <location>
        <begin position="310"/>
        <end position="333"/>
    </location>
</feature>
<keyword evidence="8" id="KW-1185">Reference proteome</keyword>
<dbReference type="PROSITE" id="PS00216">
    <property type="entry name" value="SUGAR_TRANSPORT_1"/>
    <property type="match status" value="1"/>
</dbReference>
<dbReference type="PANTHER" id="PTHR23507">
    <property type="entry name" value="ZGC:174356"/>
    <property type="match status" value="1"/>
</dbReference>
<dbReference type="InterPro" id="IPR005829">
    <property type="entry name" value="Sugar_transporter_CS"/>
</dbReference>
<comment type="subcellular location">
    <subcellularLocation>
        <location evidence="1">Membrane</location>
        <topology evidence="1">Multi-pass membrane protein</topology>
    </subcellularLocation>
</comment>
<dbReference type="InterPro" id="IPR011701">
    <property type="entry name" value="MFS"/>
</dbReference>
<dbReference type="EnsemblMetazoa" id="XM_011671696">
    <property type="protein sequence ID" value="XP_011669998"/>
    <property type="gene ID" value="LOC581639"/>
</dbReference>
<evidence type="ECO:0000256" key="4">
    <source>
        <dbReference type="ARBA" id="ARBA00023136"/>
    </source>
</evidence>
<feature type="transmembrane region" description="Helical" evidence="5">
    <location>
        <begin position="167"/>
        <end position="186"/>
    </location>
</feature>
<evidence type="ECO:0000256" key="3">
    <source>
        <dbReference type="ARBA" id="ARBA00022989"/>
    </source>
</evidence>
<dbReference type="GO" id="GO:0022857">
    <property type="term" value="F:transmembrane transporter activity"/>
    <property type="evidence" value="ECO:0000318"/>
    <property type="project" value="GO_Central"/>
</dbReference>
<feature type="transmembrane region" description="Helical" evidence="5">
    <location>
        <begin position="433"/>
        <end position="456"/>
    </location>
</feature>
<feature type="domain" description="Major facilitator superfamily (MFS) profile" evidence="6">
    <location>
        <begin position="17"/>
        <end position="461"/>
    </location>
</feature>
<protein>
    <recommendedName>
        <fullName evidence="6">Major facilitator superfamily (MFS) profile domain-containing protein</fullName>
    </recommendedName>
</protein>
<dbReference type="AlphaFoldDB" id="A0A7M7TGJ8"/>
<reference evidence="7" key="2">
    <citation type="submission" date="2021-01" db="UniProtKB">
        <authorList>
            <consortium name="EnsemblMetazoa"/>
        </authorList>
    </citation>
    <scope>IDENTIFICATION</scope>
</reference>
<proteinExistence type="predicted"/>
<dbReference type="InterPro" id="IPR036259">
    <property type="entry name" value="MFS_trans_sf"/>
</dbReference>
<feature type="transmembrane region" description="Helical" evidence="5">
    <location>
        <begin position="129"/>
        <end position="155"/>
    </location>
</feature>
<evidence type="ECO:0000313" key="7">
    <source>
        <dbReference type="EnsemblMetazoa" id="XP_786719"/>
    </source>
</evidence>
<feature type="transmembrane region" description="Helical" evidence="5">
    <location>
        <begin position="70"/>
        <end position="89"/>
    </location>
</feature>
<evidence type="ECO:0000259" key="6">
    <source>
        <dbReference type="PROSITE" id="PS50850"/>
    </source>
</evidence>
<feature type="transmembrane region" description="Helical" evidence="5">
    <location>
        <begin position="273"/>
        <end position="290"/>
    </location>
</feature>
<feature type="transmembrane region" description="Helical" evidence="5">
    <location>
        <begin position="101"/>
        <end position="123"/>
    </location>
</feature>
<dbReference type="EnsemblMetazoa" id="XM_781626">
    <property type="protein sequence ID" value="XP_786719"/>
    <property type="gene ID" value="LOC581639"/>
</dbReference>
<dbReference type="PROSITE" id="PS50850">
    <property type="entry name" value="MFS"/>
    <property type="match status" value="1"/>
</dbReference>
<feature type="transmembrane region" description="Helical" evidence="5">
    <location>
        <begin position="345"/>
        <end position="364"/>
    </location>
</feature>
<sequence length="514" mass="56999">MTNVVMRQLKAVTVEPVLFLFMFGFFLQGPILQLLIIQKVCRLTYDGSVCSNKTAFAKIEDEVESDSSRWILFFNLASMVPGAIMATILGPLSDKVGRKIIMTLPSIGAAVGAINFILNSFYIDWPVETLLLSGVAMGITGNLGTFFVSVVSYITDITDPSSRMKRLGLLEAMVYIGGTLGLVIGGTMTERFGFVTVFFMYLTIHLTILFYIAIQLKESLPKHERDLKQNGSAGLVGKPPNKAVQCCSYIVESFKRAMSVIFLKRKGSRRKHLILNMMISITGVIAQSGDMDLTILYTKHSPLSWAPSTVGVYLALRTFMKGLALILIFPIIARVTNHSTPDKDMIWAELGIFSTIAGYTTMALAKSTGLMMSVSVIGCLFGLTRAVQGSIATRLVESTEFGAMFACSSLIEATMLMTGSIFFNNLYRATIDFWPGFSFLVMALLSLISFVFAVYLQYDMKKDWSEEYQEKGDGVVKLLNNEETDEEDEVEIISLSEIRQDRVLMTHKHVETDV</sequence>
<dbReference type="OrthoDB" id="419734at2759"/>
<dbReference type="InParanoid" id="A0A7M7TGJ8"/>
<organism evidence="7 8">
    <name type="scientific">Strongylocentrotus purpuratus</name>
    <name type="common">Purple sea urchin</name>
    <dbReference type="NCBI Taxonomy" id="7668"/>
    <lineage>
        <taxon>Eukaryota</taxon>
        <taxon>Metazoa</taxon>
        <taxon>Echinodermata</taxon>
        <taxon>Eleutherozoa</taxon>
        <taxon>Echinozoa</taxon>
        <taxon>Echinoidea</taxon>
        <taxon>Euechinoidea</taxon>
        <taxon>Echinacea</taxon>
        <taxon>Camarodonta</taxon>
        <taxon>Echinidea</taxon>
        <taxon>Strongylocentrotidae</taxon>
        <taxon>Strongylocentrotus</taxon>
    </lineage>
</organism>
<evidence type="ECO:0000256" key="2">
    <source>
        <dbReference type="ARBA" id="ARBA00022692"/>
    </source>
</evidence>
<dbReference type="GeneID" id="581639"/>
<feature type="transmembrane region" description="Helical" evidence="5">
    <location>
        <begin position="403"/>
        <end position="427"/>
    </location>
</feature>
<dbReference type="Gene3D" id="1.20.1250.20">
    <property type="entry name" value="MFS general substrate transporter like domains"/>
    <property type="match status" value="1"/>
</dbReference>
<keyword evidence="2 5" id="KW-0812">Transmembrane</keyword>
<dbReference type="OMA" id="YNWKSVE"/>
<reference evidence="8" key="1">
    <citation type="submission" date="2015-02" db="EMBL/GenBank/DDBJ databases">
        <title>Genome sequencing for Strongylocentrotus purpuratus.</title>
        <authorList>
            <person name="Murali S."/>
            <person name="Liu Y."/>
            <person name="Vee V."/>
            <person name="English A."/>
            <person name="Wang M."/>
            <person name="Skinner E."/>
            <person name="Han Y."/>
            <person name="Muzny D.M."/>
            <person name="Worley K.C."/>
            <person name="Gibbs R.A."/>
        </authorList>
    </citation>
    <scope>NUCLEOTIDE SEQUENCE</scope>
</reference>
<feature type="transmembrane region" description="Helical" evidence="5">
    <location>
        <begin position="192"/>
        <end position="214"/>
    </location>
</feature>